<dbReference type="SMART" id="SM00729">
    <property type="entry name" value="Elp3"/>
    <property type="match status" value="1"/>
</dbReference>
<sequence length="298" mass="33442">MQIEYREEPCRSALNRVVGMGFEWSLNPYMGCAHRCAFCYVRQFERRAERPSGETYGLSIRVKTNIAQVLRTELARPSWKREQVAIGAATDPYQPIEGQYRLTRACLIELSRARTPFGIITRGPLIVRDLDVLTEAAKRVKVGVSISIPTLDEAVCRTLEPGAPPPRARLEAVRRLVDAGIRAGIGMAPILPGLSDAPEQLAAVVRAAREVGAVSLWAGVVYLKDAPREHFLDALRREWPEQLAYYEKLFASRSYLPRRLTAPIVEKVRELKLLHDIADRRTLRLEPAPEPGQLLLGV</sequence>
<dbReference type="InterPro" id="IPR040086">
    <property type="entry name" value="MJ0683-like"/>
</dbReference>
<organism evidence="5 6">
    <name type="scientific">Eiseniibacteriota bacterium</name>
    <dbReference type="NCBI Taxonomy" id="2212470"/>
    <lineage>
        <taxon>Bacteria</taxon>
        <taxon>Candidatus Eiseniibacteriota</taxon>
    </lineage>
</organism>
<dbReference type="SFLD" id="SFLDS00029">
    <property type="entry name" value="Radical_SAM"/>
    <property type="match status" value="1"/>
</dbReference>
<dbReference type="EMBL" id="JABFRW010000052">
    <property type="protein sequence ID" value="NOT33492.1"/>
    <property type="molecule type" value="Genomic_DNA"/>
</dbReference>
<dbReference type="AlphaFoldDB" id="A0A849SDN9"/>
<dbReference type="PANTHER" id="PTHR43432:SF3">
    <property type="entry name" value="SLR0285 PROTEIN"/>
    <property type="match status" value="1"/>
</dbReference>
<evidence type="ECO:0000259" key="4">
    <source>
        <dbReference type="SMART" id="SM00729"/>
    </source>
</evidence>
<gene>
    <name evidence="5" type="ORF">HOP12_04895</name>
</gene>
<comment type="caution">
    <text evidence="5">The sequence shown here is derived from an EMBL/GenBank/DDBJ whole genome shotgun (WGS) entry which is preliminary data.</text>
</comment>
<dbReference type="Pfam" id="PF04055">
    <property type="entry name" value="Radical_SAM"/>
    <property type="match status" value="1"/>
</dbReference>
<keyword evidence="1" id="KW-0479">Metal-binding</keyword>
<dbReference type="InterPro" id="IPR007197">
    <property type="entry name" value="rSAM"/>
</dbReference>
<dbReference type="SFLD" id="SFLDG01084">
    <property type="entry name" value="Uncharacterised_Radical_SAM_Su"/>
    <property type="match status" value="1"/>
</dbReference>
<keyword evidence="2" id="KW-0408">Iron</keyword>
<proteinExistence type="predicted"/>
<feature type="domain" description="Elp3/MiaA/NifB-like radical SAM core" evidence="4">
    <location>
        <begin position="22"/>
        <end position="249"/>
    </location>
</feature>
<protein>
    <submittedName>
        <fullName evidence="5">Radical SAM protein</fullName>
    </submittedName>
</protein>
<dbReference type="GO" id="GO:0003824">
    <property type="term" value="F:catalytic activity"/>
    <property type="evidence" value="ECO:0007669"/>
    <property type="project" value="InterPro"/>
</dbReference>
<dbReference type="SUPFAM" id="SSF102114">
    <property type="entry name" value="Radical SAM enzymes"/>
    <property type="match status" value="1"/>
</dbReference>
<dbReference type="InterPro" id="IPR058240">
    <property type="entry name" value="rSAM_sf"/>
</dbReference>
<evidence type="ECO:0000256" key="2">
    <source>
        <dbReference type="ARBA" id="ARBA00023004"/>
    </source>
</evidence>
<reference evidence="5 6" key="1">
    <citation type="submission" date="2020-04" db="EMBL/GenBank/DDBJ databases">
        <title>Metagenomic profiling of ammonia- and methane-oxidizing microorganisms in a Dutch drinking water treatment plant.</title>
        <authorList>
            <person name="Poghosyan L."/>
            <person name="Leucker S."/>
        </authorList>
    </citation>
    <scope>NUCLEOTIDE SEQUENCE [LARGE SCALE GENOMIC DNA]</scope>
    <source>
        <strain evidence="5">S-RSF-IL-03</strain>
    </source>
</reference>
<evidence type="ECO:0000313" key="5">
    <source>
        <dbReference type="EMBL" id="NOT33492.1"/>
    </source>
</evidence>
<accession>A0A849SDN9</accession>
<name>A0A849SDN9_UNCEI</name>
<dbReference type="GO" id="GO:0051536">
    <property type="term" value="F:iron-sulfur cluster binding"/>
    <property type="evidence" value="ECO:0007669"/>
    <property type="project" value="UniProtKB-KW"/>
</dbReference>
<evidence type="ECO:0000313" key="6">
    <source>
        <dbReference type="Proteomes" id="UP000580839"/>
    </source>
</evidence>
<evidence type="ECO:0000256" key="1">
    <source>
        <dbReference type="ARBA" id="ARBA00022723"/>
    </source>
</evidence>
<keyword evidence="3" id="KW-0411">Iron-sulfur</keyword>
<dbReference type="Proteomes" id="UP000580839">
    <property type="component" value="Unassembled WGS sequence"/>
</dbReference>
<dbReference type="CDD" id="cd01335">
    <property type="entry name" value="Radical_SAM"/>
    <property type="match status" value="1"/>
</dbReference>
<dbReference type="PANTHER" id="PTHR43432">
    <property type="entry name" value="SLR0285 PROTEIN"/>
    <property type="match status" value="1"/>
</dbReference>
<dbReference type="GO" id="GO:0046872">
    <property type="term" value="F:metal ion binding"/>
    <property type="evidence" value="ECO:0007669"/>
    <property type="project" value="UniProtKB-KW"/>
</dbReference>
<evidence type="ECO:0000256" key="3">
    <source>
        <dbReference type="ARBA" id="ARBA00023014"/>
    </source>
</evidence>
<dbReference type="Gene3D" id="3.80.30.30">
    <property type="match status" value="1"/>
</dbReference>
<dbReference type="InterPro" id="IPR006638">
    <property type="entry name" value="Elp3/MiaA/NifB-like_rSAM"/>
</dbReference>